<sequence length="276" mass="29916">MGKLQLVKLEDVGSRPTKPVMNKVIQVKGGIELCSVNLPLIFTPLALIAGFANTKAIAYFKGLISLLSLLSLNLIFQGFTMIKMHTSTSSKGAESKARQVRPVVLLVIDVVHFYSWLNGVMNQHVGWWFDSTLPLIPSVTMTLIQDALTSSAKAKDPVNLPSLLLPSEISKASRIEGTTLTQAKAIGSKLKHEKARAFDPFLAAPIFAFGMVGDPMDPPVCLKHNEVPPVYAWYAWYGTQRMGVVSEGLLARGSKLIAGGNRLITHALLPCPSLIA</sequence>
<keyword evidence="2" id="KW-1185">Reference proteome</keyword>
<name>A0ACA9KV90_9GLOM</name>
<comment type="caution">
    <text evidence="1">The sequence shown here is derived from an EMBL/GenBank/DDBJ whole genome shotgun (WGS) entry which is preliminary data.</text>
</comment>
<proteinExistence type="predicted"/>
<accession>A0ACA9KV90</accession>
<organism evidence="1 2">
    <name type="scientific">Dentiscutata heterogama</name>
    <dbReference type="NCBI Taxonomy" id="1316150"/>
    <lineage>
        <taxon>Eukaryota</taxon>
        <taxon>Fungi</taxon>
        <taxon>Fungi incertae sedis</taxon>
        <taxon>Mucoromycota</taxon>
        <taxon>Glomeromycotina</taxon>
        <taxon>Glomeromycetes</taxon>
        <taxon>Diversisporales</taxon>
        <taxon>Gigasporaceae</taxon>
        <taxon>Dentiscutata</taxon>
    </lineage>
</organism>
<reference evidence="1" key="1">
    <citation type="submission" date="2021-06" db="EMBL/GenBank/DDBJ databases">
        <authorList>
            <person name="Kallberg Y."/>
            <person name="Tangrot J."/>
            <person name="Rosling A."/>
        </authorList>
    </citation>
    <scope>NUCLEOTIDE SEQUENCE</scope>
    <source>
        <strain evidence="1">IL203A</strain>
    </source>
</reference>
<evidence type="ECO:0000313" key="2">
    <source>
        <dbReference type="Proteomes" id="UP000789702"/>
    </source>
</evidence>
<dbReference type="Proteomes" id="UP000789702">
    <property type="component" value="Unassembled WGS sequence"/>
</dbReference>
<dbReference type="EMBL" id="CAJVPU010001909">
    <property type="protein sequence ID" value="CAG8491420.1"/>
    <property type="molecule type" value="Genomic_DNA"/>
</dbReference>
<protein>
    <submittedName>
        <fullName evidence="1">9655_t:CDS:1</fullName>
    </submittedName>
</protein>
<gene>
    <name evidence="1" type="ORF">DHETER_LOCUS2572</name>
</gene>
<evidence type="ECO:0000313" key="1">
    <source>
        <dbReference type="EMBL" id="CAG8491420.1"/>
    </source>
</evidence>